<protein>
    <submittedName>
        <fullName evidence="2">Uncharacterized protein</fullName>
    </submittedName>
</protein>
<evidence type="ECO:0000313" key="3">
    <source>
        <dbReference type="Proteomes" id="UP000253740"/>
    </source>
</evidence>
<reference evidence="2" key="2">
    <citation type="submission" date="2015-08" db="EMBL/GenBank/DDBJ databases">
        <title>Complete DNA Sequence of Pseudomonas syringae pv. actinidiae, the Causal Agent of Kiwifruit Canker Disease.</title>
        <authorList>
            <person name="Rikkerink E.H.A."/>
            <person name="Fineran P.C."/>
        </authorList>
    </citation>
    <scope>NUCLEOTIDE SEQUENCE</scope>
    <source>
        <strain evidence="2">SkMP5</strain>
    </source>
</reference>
<dbReference type="EMBL" id="DF970184">
    <property type="protein sequence ID" value="GAP66041.1"/>
    <property type="molecule type" value="Genomic_DNA"/>
</dbReference>
<name>A0A0K8QMT0_9GAMM</name>
<keyword evidence="3" id="KW-1185">Reference proteome</keyword>
<dbReference type="Proteomes" id="UP000253740">
    <property type="component" value="Unassembled WGS sequence"/>
</dbReference>
<dbReference type="OrthoDB" id="4750310at2"/>
<proteinExistence type="predicted"/>
<reference evidence="1" key="1">
    <citation type="submission" date="2015-03" db="EMBL/GenBank/DDBJ databases">
        <title>Draft genome sequence of Mizugakiibacter sediminis skMP5.</title>
        <authorList>
            <person name="Watanabe T."/>
            <person name="Kojima H."/>
            <person name="Fukui M."/>
        </authorList>
    </citation>
    <scope>NUCLEOTIDE SEQUENCE</scope>
    <source>
        <strain evidence="1">SkMP5</strain>
    </source>
</reference>
<evidence type="ECO:0000313" key="2">
    <source>
        <dbReference type="EMBL" id="GAP66041.1"/>
    </source>
</evidence>
<dbReference type="AlphaFoldDB" id="A0A0K8QMT0"/>
<dbReference type="RefSeq" id="WP_062536355.1">
    <property type="nucleotide sequence ID" value="NZ_DF970184.1"/>
</dbReference>
<dbReference type="EMBL" id="DF952381">
    <property type="protein sequence ID" value="GAN45612.1"/>
    <property type="molecule type" value="Genomic_DNA"/>
</dbReference>
<dbReference type="STRING" id="1475481.GCA_000953855_01361"/>
<accession>A0A0K8QMT0</accession>
<organism evidence="2">
    <name type="scientific">Mizugakiibacter sediminis</name>
    <dbReference type="NCBI Taxonomy" id="1475481"/>
    <lineage>
        <taxon>Bacteria</taxon>
        <taxon>Pseudomonadati</taxon>
        <taxon>Pseudomonadota</taxon>
        <taxon>Gammaproteobacteria</taxon>
        <taxon>Lysobacterales</taxon>
        <taxon>Rhodanobacteraceae</taxon>
        <taxon>Mizugakiibacter</taxon>
    </lineage>
</organism>
<gene>
    <name evidence="1" type="ORF">MBSD_2161</name>
    <name evidence="2" type="ORF">MBSD_n1343</name>
</gene>
<dbReference type="HOGENOM" id="CLU_820770_0_0_6"/>
<evidence type="ECO:0000313" key="1">
    <source>
        <dbReference type="EMBL" id="GAN45612.1"/>
    </source>
</evidence>
<sequence>MNQQSLTEIDTGIDGQHLWGFLTALGTLSLLHEHAREKNLNPPRLKFQEDGTAVLQSPVAREQLAAVLLAKLRTLLPYLDGNLRNVDKPSDFTRSSYETIARESDDATVVDLLAGLACVVGEETFESTLCAANGAGHQNLVQSMRDVLKLIEEEHVRLALLETWRKSYRIPDDKRKELNLGTRKPTLRLDPSDERLYALRLSNPTTTDDFCTELGAQALAIPAFALLPVIPTKRPVTVASTRHDQRVTFSWGLWNIFATLRTVRSFVWEGPGQPRSQRERGVFATFSVDRVSGPKGKLSFAPTQGLW</sequence>